<keyword evidence="2" id="KW-1133">Transmembrane helix</keyword>
<organism evidence="3 4">
    <name type="scientific">Kitasatospora gansuensis</name>
    <dbReference type="NCBI Taxonomy" id="258050"/>
    <lineage>
        <taxon>Bacteria</taxon>
        <taxon>Bacillati</taxon>
        <taxon>Actinomycetota</taxon>
        <taxon>Actinomycetes</taxon>
        <taxon>Kitasatosporales</taxon>
        <taxon>Streptomycetaceae</taxon>
        <taxon>Kitasatospora</taxon>
    </lineage>
</organism>
<evidence type="ECO:0000313" key="4">
    <source>
        <dbReference type="Proteomes" id="UP000573327"/>
    </source>
</evidence>
<dbReference type="EMBL" id="JACHJR010000001">
    <property type="protein sequence ID" value="MBB4951503.1"/>
    <property type="molecule type" value="Genomic_DNA"/>
</dbReference>
<proteinExistence type="predicted"/>
<reference evidence="3 4" key="1">
    <citation type="submission" date="2020-08" db="EMBL/GenBank/DDBJ databases">
        <title>Sequencing the genomes of 1000 actinobacteria strains.</title>
        <authorList>
            <person name="Klenk H.-P."/>
        </authorList>
    </citation>
    <scope>NUCLEOTIDE SEQUENCE [LARGE SCALE GENOMIC DNA]</scope>
    <source>
        <strain evidence="3 4">DSM 44786</strain>
    </source>
</reference>
<evidence type="ECO:0000256" key="1">
    <source>
        <dbReference type="SAM" id="MobiDB-lite"/>
    </source>
</evidence>
<dbReference type="RefSeq" id="WP_184923500.1">
    <property type="nucleotide sequence ID" value="NZ_JACHJR010000001.1"/>
</dbReference>
<evidence type="ECO:0000313" key="3">
    <source>
        <dbReference type="EMBL" id="MBB4951503.1"/>
    </source>
</evidence>
<protein>
    <submittedName>
        <fullName evidence="3">Uncharacterized protein YbaR (Trm112 family)</fullName>
    </submittedName>
</protein>
<comment type="caution">
    <text evidence="3">The sequence shown here is derived from an EMBL/GenBank/DDBJ whole genome shotgun (WGS) entry which is preliminary data.</text>
</comment>
<gene>
    <name evidence="3" type="ORF">F4556_007038</name>
</gene>
<feature type="transmembrane region" description="Helical" evidence="2">
    <location>
        <begin position="45"/>
        <end position="61"/>
    </location>
</feature>
<evidence type="ECO:0000256" key="2">
    <source>
        <dbReference type="SAM" id="Phobius"/>
    </source>
</evidence>
<dbReference type="Proteomes" id="UP000573327">
    <property type="component" value="Unassembled WGS sequence"/>
</dbReference>
<accession>A0A7W7SKD6</accession>
<feature type="transmembrane region" description="Helical" evidence="2">
    <location>
        <begin position="67"/>
        <end position="84"/>
    </location>
</feature>
<dbReference type="AlphaFoldDB" id="A0A7W7SKD6"/>
<keyword evidence="4" id="KW-1185">Reference proteome</keyword>
<feature type="compositionally biased region" description="Basic and acidic residues" evidence="1">
    <location>
        <begin position="7"/>
        <end position="20"/>
    </location>
</feature>
<name>A0A7W7SKD6_9ACTN</name>
<sequence>MTNTDRFATEADPDHGPVCPRCEESTRLSLFEEHRRPVRRSANPLPLLAATAVGLYGVALLESGNLPLGTALLGCGLAAGALALRAQFAARSAELAQVLYCHQCLARFPSGADH</sequence>
<feature type="region of interest" description="Disordered" evidence="1">
    <location>
        <begin position="1"/>
        <end position="20"/>
    </location>
</feature>
<keyword evidence="2" id="KW-0812">Transmembrane</keyword>
<keyword evidence="2" id="KW-0472">Membrane</keyword>